<feature type="domain" description="Peptidase S1" evidence="6">
    <location>
        <begin position="13"/>
        <end position="253"/>
    </location>
</feature>
<dbReference type="InterPro" id="IPR018114">
    <property type="entry name" value="TRYPSIN_HIS"/>
</dbReference>
<dbReference type="InterPro" id="IPR033116">
    <property type="entry name" value="TRYPSIN_SER"/>
</dbReference>
<evidence type="ECO:0000256" key="5">
    <source>
        <dbReference type="RuleBase" id="RU363034"/>
    </source>
</evidence>
<dbReference type="PANTHER" id="PTHR24252:SF7">
    <property type="entry name" value="HYALIN"/>
    <property type="match status" value="1"/>
</dbReference>
<dbReference type="GO" id="GO:0004252">
    <property type="term" value="F:serine-type endopeptidase activity"/>
    <property type="evidence" value="ECO:0007669"/>
    <property type="project" value="InterPro"/>
</dbReference>
<dbReference type="PROSITE" id="PS50240">
    <property type="entry name" value="TRYPSIN_DOM"/>
    <property type="match status" value="1"/>
</dbReference>
<evidence type="ECO:0000256" key="4">
    <source>
        <dbReference type="ARBA" id="ARBA00023157"/>
    </source>
</evidence>
<dbReference type="PRINTS" id="PR00722">
    <property type="entry name" value="CHYMOTRYPSIN"/>
</dbReference>
<evidence type="ECO:0000256" key="3">
    <source>
        <dbReference type="ARBA" id="ARBA00022825"/>
    </source>
</evidence>
<dbReference type="PROSITE" id="PS00135">
    <property type="entry name" value="TRYPSIN_SER"/>
    <property type="match status" value="1"/>
</dbReference>
<evidence type="ECO:0000313" key="8">
    <source>
        <dbReference type="Proteomes" id="UP000001593"/>
    </source>
</evidence>
<reference evidence="7 8" key="1">
    <citation type="journal article" date="2007" name="Science">
        <title>Sea anemone genome reveals ancestral eumetazoan gene repertoire and genomic organization.</title>
        <authorList>
            <person name="Putnam N.H."/>
            <person name="Srivastava M."/>
            <person name="Hellsten U."/>
            <person name="Dirks B."/>
            <person name="Chapman J."/>
            <person name="Salamov A."/>
            <person name="Terry A."/>
            <person name="Shapiro H."/>
            <person name="Lindquist E."/>
            <person name="Kapitonov V.V."/>
            <person name="Jurka J."/>
            <person name="Genikhovich G."/>
            <person name="Grigoriev I.V."/>
            <person name="Lucas S.M."/>
            <person name="Steele R.E."/>
            <person name="Finnerty J.R."/>
            <person name="Technau U."/>
            <person name="Martindale M.Q."/>
            <person name="Rokhsar D.S."/>
        </authorList>
    </citation>
    <scope>NUCLEOTIDE SEQUENCE [LARGE SCALE GENOMIC DNA]</scope>
    <source>
        <strain evidence="8">CH2 X CH6</strain>
    </source>
</reference>
<name>A7SGX1_NEMVE</name>
<organism evidence="7 8">
    <name type="scientific">Nematostella vectensis</name>
    <name type="common">Starlet sea anemone</name>
    <dbReference type="NCBI Taxonomy" id="45351"/>
    <lineage>
        <taxon>Eukaryota</taxon>
        <taxon>Metazoa</taxon>
        <taxon>Cnidaria</taxon>
        <taxon>Anthozoa</taxon>
        <taxon>Hexacorallia</taxon>
        <taxon>Actiniaria</taxon>
        <taxon>Edwardsiidae</taxon>
        <taxon>Nematostella</taxon>
    </lineage>
</organism>
<dbReference type="InterPro" id="IPR001314">
    <property type="entry name" value="Peptidase_S1A"/>
</dbReference>
<keyword evidence="4" id="KW-1015">Disulfide bond</keyword>
<dbReference type="Proteomes" id="UP000001593">
    <property type="component" value="Unassembled WGS sequence"/>
</dbReference>
<dbReference type="Pfam" id="PF00089">
    <property type="entry name" value="Trypsin"/>
    <property type="match status" value="1"/>
</dbReference>
<dbReference type="Gene3D" id="2.40.10.10">
    <property type="entry name" value="Trypsin-like serine proteases"/>
    <property type="match status" value="1"/>
</dbReference>
<dbReference type="PANTHER" id="PTHR24252">
    <property type="entry name" value="ACROSIN-RELATED"/>
    <property type="match status" value="1"/>
</dbReference>
<dbReference type="InterPro" id="IPR001254">
    <property type="entry name" value="Trypsin_dom"/>
</dbReference>
<keyword evidence="8" id="KW-1185">Reference proteome</keyword>
<dbReference type="GO" id="GO:0006508">
    <property type="term" value="P:proteolysis"/>
    <property type="evidence" value="ECO:0007669"/>
    <property type="project" value="UniProtKB-KW"/>
</dbReference>
<dbReference type="EMBL" id="DS469655">
    <property type="protein sequence ID" value="EDO37084.1"/>
    <property type="molecule type" value="Genomic_DNA"/>
</dbReference>
<accession>A7SGX1</accession>
<evidence type="ECO:0000259" key="6">
    <source>
        <dbReference type="PROSITE" id="PS50240"/>
    </source>
</evidence>
<dbReference type="MEROPS" id="S01.414"/>
<dbReference type="InterPro" id="IPR009003">
    <property type="entry name" value="Peptidase_S1_PA"/>
</dbReference>
<dbReference type="SMART" id="SM00020">
    <property type="entry name" value="Tryp_SPc"/>
    <property type="match status" value="1"/>
</dbReference>
<dbReference type="CDD" id="cd00190">
    <property type="entry name" value="Tryp_SPc"/>
    <property type="match status" value="1"/>
</dbReference>
<gene>
    <name evidence="7" type="ORF">NEMVEDRAFT_v1g170524</name>
</gene>
<sequence>MSLSPLNSGFSLVIGGVNAQSGAWPWQIALERSGSFICGGSLVSPTWVVTAAHCIAGSSHTPSYKVVTGEHIRNSPEGTEQTHDVKRIITHPTYNSPQLSNDIALIELSSPVPLSDRVNPVCLPPQGHQVSVGSKCFITGWGKIRHPGGSHHILQQAMMPPLSQDACKKKVQQAGFGIQITDSMVCAGVPGSLDQGGIDTCQGDSGGPMVCESRGRFYIHGATSWGYGCAQPGKFGVYAHVKNLVAWVRSEMARN</sequence>
<dbReference type="FunFam" id="2.40.10.10:FF:000003">
    <property type="entry name" value="Transmembrane serine protease 3"/>
    <property type="match status" value="1"/>
</dbReference>
<keyword evidence="1 5" id="KW-0645">Protease</keyword>
<dbReference type="AlphaFoldDB" id="A7SGX1"/>
<keyword evidence="2 5" id="KW-0378">Hydrolase</keyword>
<evidence type="ECO:0000256" key="2">
    <source>
        <dbReference type="ARBA" id="ARBA00022801"/>
    </source>
</evidence>
<keyword evidence="3 5" id="KW-0720">Serine protease</keyword>
<dbReference type="InterPro" id="IPR043504">
    <property type="entry name" value="Peptidase_S1_PA_chymotrypsin"/>
</dbReference>
<dbReference type="SUPFAM" id="SSF50494">
    <property type="entry name" value="Trypsin-like serine proteases"/>
    <property type="match status" value="1"/>
</dbReference>
<protein>
    <recommendedName>
        <fullName evidence="6">Peptidase S1 domain-containing protein</fullName>
    </recommendedName>
</protein>
<evidence type="ECO:0000256" key="1">
    <source>
        <dbReference type="ARBA" id="ARBA00022670"/>
    </source>
</evidence>
<evidence type="ECO:0000313" key="7">
    <source>
        <dbReference type="EMBL" id="EDO37084.1"/>
    </source>
</evidence>
<dbReference type="PROSITE" id="PS00134">
    <property type="entry name" value="TRYPSIN_HIS"/>
    <property type="match status" value="1"/>
</dbReference>
<proteinExistence type="predicted"/>